<dbReference type="Pfam" id="PF25907">
    <property type="entry name" value="DUF7962"/>
    <property type="match status" value="1"/>
</dbReference>
<accession>A0AAD5YW64</accession>
<dbReference type="SUPFAM" id="SSF47616">
    <property type="entry name" value="GST C-terminal domain-like"/>
    <property type="match status" value="1"/>
</dbReference>
<protein>
    <recommendedName>
        <fullName evidence="5">Glutathione S-transferase</fullName>
    </recommendedName>
</protein>
<comment type="caution">
    <text evidence="3">The sequence shown here is derived from an EMBL/GenBank/DDBJ whole genome shotgun (WGS) entry which is preliminary data.</text>
</comment>
<sequence>MSAAPPVILYRYDASPYSHKIDNALLLKGISHSRVNVSPALPRPEITDLLGTTYRRIPILAIGYGTLLPRSKQGGSADTGLVKAFSKYYVDQLFSLGPLLLPWDKLGPDFIKDRSTFFGAPLDVKAIQAARPQTMSKLASHYALIEEQLSDDRQWLFDTESPSLADISVHFLLAWVNNFRGVESLYDEKQIPRTIKWLSRVSAFLENKKRNSQAPVLIKGEEAADKISKSNHEPLSIVGFNSTEAGRLGLKQGDKVKVAPEDTGRAFLTVGNLVALNREEVIVQVQGQKGVFHVHFPRLGFMIQPAVKGKL</sequence>
<dbReference type="Gene3D" id="3.40.30.110">
    <property type="match status" value="2"/>
</dbReference>
<dbReference type="InterPro" id="IPR036249">
    <property type="entry name" value="Thioredoxin-like_sf"/>
</dbReference>
<dbReference type="InterPro" id="IPR058268">
    <property type="entry name" value="DUF7962"/>
</dbReference>
<dbReference type="Pfam" id="PF13417">
    <property type="entry name" value="GST_N_3"/>
    <property type="match status" value="1"/>
</dbReference>
<feature type="domain" description="GST N-terminal" evidence="1">
    <location>
        <begin position="9"/>
        <end position="68"/>
    </location>
</feature>
<organism evidence="3 4">
    <name type="scientific">Leucocoprinus birnbaumii</name>
    <dbReference type="NCBI Taxonomy" id="56174"/>
    <lineage>
        <taxon>Eukaryota</taxon>
        <taxon>Fungi</taxon>
        <taxon>Dikarya</taxon>
        <taxon>Basidiomycota</taxon>
        <taxon>Agaricomycotina</taxon>
        <taxon>Agaricomycetes</taxon>
        <taxon>Agaricomycetidae</taxon>
        <taxon>Agaricales</taxon>
        <taxon>Agaricineae</taxon>
        <taxon>Agaricaceae</taxon>
        <taxon>Leucocoprinus</taxon>
    </lineage>
</organism>
<evidence type="ECO:0000313" key="3">
    <source>
        <dbReference type="EMBL" id="KAJ3571432.1"/>
    </source>
</evidence>
<evidence type="ECO:0000313" key="4">
    <source>
        <dbReference type="Proteomes" id="UP001213000"/>
    </source>
</evidence>
<evidence type="ECO:0000259" key="2">
    <source>
        <dbReference type="Pfam" id="PF25907"/>
    </source>
</evidence>
<keyword evidence="4" id="KW-1185">Reference proteome</keyword>
<dbReference type="InterPro" id="IPR036282">
    <property type="entry name" value="Glutathione-S-Trfase_C_sf"/>
</dbReference>
<dbReference type="SUPFAM" id="SSF52833">
    <property type="entry name" value="Thioredoxin-like"/>
    <property type="match status" value="1"/>
</dbReference>
<reference evidence="3" key="1">
    <citation type="submission" date="2022-07" db="EMBL/GenBank/DDBJ databases">
        <title>Genome Sequence of Leucocoprinus birnbaumii.</title>
        <authorList>
            <person name="Buettner E."/>
        </authorList>
    </citation>
    <scope>NUCLEOTIDE SEQUENCE</scope>
    <source>
        <strain evidence="3">VT141</strain>
    </source>
</reference>
<dbReference type="AlphaFoldDB" id="A0AAD5YW64"/>
<gene>
    <name evidence="3" type="ORF">NP233_g3763</name>
</gene>
<feature type="domain" description="DUF7962" evidence="2">
    <location>
        <begin position="108"/>
        <end position="206"/>
    </location>
</feature>
<dbReference type="CDD" id="cd00299">
    <property type="entry name" value="GST_C_family"/>
    <property type="match status" value="1"/>
</dbReference>
<dbReference type="InterPro" id="IPR004045">
    <property type="entry name" value="Glutathione_S-Trfase_N"/>
</dbReference>
<evidence type="ECO:0000259" key="1">
    <source>
        <dbReference type="Pfam" id="PF13417"/>
    </source>
</evidence>
<dbReference type="Proteomes" id="UP001213000">
    <property type="component" value="Unassembled WGS sequence"/>
</dbReference>
<dbReference type="EMBL" id="JANIEX010000186">
    <property type="protein sequence ID" value="KAJ3571432.1"/>
    <property type="molecule type" value="Genomic_DNA"/>
</dbReference>
<evidence type="ECO:0008006" key="5">
    <source>
        <dbReference type="Google" id="ProtNLM"/>
    </source>
</evidence>
<proteinExistence type="predicted"/>
<name>A0AAD5YW64_9AGAR</name>